<dbReference type="Pfam" id="PF00919">
    <property type="entry name" value="UPF0004"/>
    <property type="match status" value="1"/>
</dbReference>
<dbReference type="NCBIfam" id="TIGR01125">
    <property type="entry name" value="30S ribosomal protein S12 methylthiotransferase RimO"/>
    <property type="match status" value="1"/>
</dbReference>
<dbReference type="GO" id="GO:0035599">
    <property type="term" value="F:aspartic acid methylthiotransferase activity"/>
    <property type="evidence" value="ECO:0007669"/>
    <property type="project" value="TreeGrafter"/>
</dbReference>
<dbReference type="GO" id="GO:0006400">
    <property type="term" value="P:tRNA modification"/>
    <property type="evidence" value="ECO:0007669"/>
    <property type="project" value="InterPro"/>
</dbReference>
<dbReference type="EC" id="2.8.4.4" evidence="8"/>
<dbReference type="Pfam" id="PF04055">
    <property type="entry name" value="Radical_SAM"/>
    <property type="match status" value="1"/>
</dbReference>
<feature type="binding site" evidence="8">
    <location>
        <position position="48"/>
    </location>
    <ligand>
        <name>[4Fe-4S] cluster</name>
        <dbReference type="ChEBI" id="CHEBI:49883"/>
        <label>1</label>
    </ligand>
</feature>
<feature type="binding site" evidence="8">
    <location>
        <position position="160"/>
    </location>
    <ligand>
        <name>[4Fe-4S] cluster</name>
        <dbReference type="ChEBI" id="CHEBI:49883"/>
        <label>2</label>
        <note>4Fe-4S-S-AdoMet</note>
    </ligand>
</feature>
<dbReference type="InterPro" id="IPR020612">
    <property type="entry name" value="Methylthiotransferase_CS"/>
</dbReference>
<keyword evidence="3 8" id="KW-0808">Transferase</keyword>
<sequence>MKIDIHTVSLGCPKNRIDTEAMMGQLAQKGYRFTNDINSAGTVIVNTCGFLQEAVEEGLAEISALAMKKENLGFRLVVTGCLVQRMGRSLKKEIPEIDALVGVHGYINILAALEGGQKNSIPAKACNYPAKFYQNRLVSTGPGWAYLRIADGCDNRCSYCLIPSLRGKFRSRPIPEIIREAKILVGRGVREINLIAQDTTAYGSDIYGRRSLPRLLKALARIEGLEWIRILYTHPAHIDDDLVDAVAREKKIVKYLDIPLQHVSDRLLAKMGRKVTKQKMVELLHKLRIKIPGIILRTTFIVGFPGETADDFSELHDFAGEMKLDRVGVFAYSHEPGTRSAKMTGQVSEKIKSQRLDSLMRRQQKVSSAKNRARVGRTVLVICEGRAMKGDRNIPFKSGYQYFGRSYGEAPEIDGKIYIRSSRPLVPGRIYQAALEKAWAYDLGGVIVK</sequence>
<keyword evidence="2 8" id="KW-0963">Cytoplasm</keyword>
<feature type="binding site" evidence="8">
    <location>
        <position position="81"/>
    </location>
    <ligand>
        <name>[4Fe-4S] cluster</name>
        <dbReference type="ChEBI" id="CHEBI:49883"/>
        <label>1</label>
    </ligand>
</feature>
<dbReference type="FunFam" id="3.80.30.20:FF:000001">
    <property type="entry name" value="tRNA-2-methylthio-N(6)-dimethylallyladenosine synthase 2"/>
    <property type="match status" value="1"/>
</dbReference>
<dbReference type="Gene3D" id="3.40.50.12160">
    <property type="entry name" value="Methylthiotransferase, N-terminal domain"/>
    <property type="match status" value="1"/>
</dbReference>
<feature type="binding site" evidence="8">
    <location>
        <position position="153"/>
    </location>
    <ligand>
        <name>[4Fe-4S] cluster</name>
        <dbReference type="ChEBI" id="CHEBI:49883"/>
        <label>2</label>
        <note>4Fe-4S-S-AdoMet</note>
    </ligand>
</feature>
<dbReference type="PANTHER" id="PTHR43837">
    <property type="entry name" value="RIBOSOMAL PROTEIN S12 METHYLTHIOTRANSFERASE RIMO"/>
    <property type="match status" value="1"/>
</dbReference>
<dbReference type="SFLD" id="SFLDS00029">
    <property type="entry name" value="Radical_SAM"/>
    <property type="match status" value="1"/>
</dbReference>
<dbReference type="InterPro" id="IPR013848">
    <property type="entry name" value="Methylthiotransferase_N"/>
</dbReference>
<evidence type="ECO:0000256" key="4">
    <source>
        <dbReference type="ARBA" id="ARBA00022691"/>
    </source>
</evidence>
<evidence type="ECO:0000256" key="3">
    <source>
        <dbReference type="ARBA" id="ARBA00022679"/>
    </source>
</evidence>
<evidence type="ECO:0000256" key="6">
    <source>
        <dbReference type="ARBA" id="ARBA00023004"/>
    </source>
</evidence>
<dbReference type="Proteomes" id="UP000177230">
    <property type="component" value="Unassembled WGS sequence"/>
</dbReference>
<evidence type="ECO:0000256" key="2">
    <source>
        <dbReference type="ARBA" id="ARBA00022490"/>
    </source>
</evidence>
<dbReference type="GO" id="GO:0103039">
    <property type="term" value="F:protein methylthiotransferase activity"/>
    <property type="evidence" value="ECO:0007669"/>
    <property type="project" value="UniProtKB-EC"/>
</dbReference>
<dbReference type="PANTHER" id="PTHR43837:SF1">
    <property type="entry name" value="RIBOSOMAL PROTEIN US12 METHYLTHIOTRANSFERASE RIMO"/>
    <property type="match status" value="1"/>
</dbReference>
<dbReference type="AlphaFoldDB" id="A0A1F5RI96"/>
<dbReference type="Gene3D" id="3.80.30.20">
    <property type="entry name" value="tm_1862 like domain"/>
    <property type="match status" value="1"/>
</dbReference>
<protein>
    <recommendedName>
        <fullName evidence="8">Ribosomal protein uS12 methylthiotransferase RimO</fullName>
        <shortName evidence="8">uS12 MTTase</shortName>
        <shortName evidence="8">uS12 methylthiotransferase</shortName>
        <ecNumber evidence="8">2.8.4.4</ecNumber>
    </recommendedName>
    <alternativeName>
        <fullName evidence="8">Ribosomal protein uS12 (aspartate-C(3))-methylthiotransferase</fullName>
    </alternativeName>
    <alternativeName>
        <fullName evidence="8">Ribosome maturation factor RimO</fullName>
    </alternativeName>
</protein>
<comment type="function">
    <text evidence="8">Catalyzes the methylthiolation of an aspartic acid residue of ribosomal protein uS12.</text>
</comment>
<dbReference type="InterPro" id="IPR006638">
    <property type="entry name" value="Elp3/MiaA/NifB-like_rSAM"/>
</dbReference>
<keyword evidence="1 8" id="KW-0004">4Fe-4S</keyword>
<dbReference type="CDD" id="cd01335">
    <property type="entry name" value="Radical_SAM"/>
    <property type="match status" value="1"/>
</dbReference>
<feature type="binding site" evidence="8">
    <location>
        <position position="12"/>
    </location>
    <ligand>
        <name>[4Fe-4S] cluster</name>
        <dbReference type="ChEBI" id="CHEBI:49883"/>
        <label>1</label>
    </ligand>
</feature>
<dbReference type="InterPro" id="IPR038135">
    <property type="entry name" value="Methylthiotransferase_N_sf"/>
</dbReference>
<dbReference type="InterPro" id="IPR005840">
    <property type="entry name" value="Ribosomal_uS12_MeSTrfase_RimO"/>
</dbReference>
<dbReference type="InterPro" id="IPR007197">
    <property type="entry name" value="rSAM"/>
</dbReference>
<dbReference type="GO" id="GO:0005829">
    <property type="term" value="C:cytosol"/>
    <property type="evidence" value="ECO:0007669"/>
    <property type="project" value="TreeGrafter"/>
</dbReference>
<dbReference type="Pfam" id="PF18693">
    <property type="entry name" value="TRAM_2"/>
    <property type="match status" value="1"/>
</dbReference>
<evidence type="ECO:0000313" key="11">
    <source>
        <dbReference type="EMBL" id="OGF14195.1"/>
    </source>
</evidence>
<comment type="caution">
    <text evidence="11">The sequence shown here is derived from an EMBL/GenBank/DDBJ whole genome shotgun (WGS) entry which is preliminary data.</text>
</comment>
<reference evidence="11 12" key="1">
    <citation type="journal article" date="2016" name="Nat. Commun.">
        <title>Thousands of microbial genomes shed light on interconnected biogeochemical processes in an aquifer system.</title>
        <authorList>
            <person name="Anantharaman K."/>
            <person name="Brown C.T."/>
            <person name="Hug L.A."/>
            <person name="Sharon I."/>
            <person name="Castelle C.J."/>
            <person name="Probst A.J."/>
            <person name="Thomas B.C."/>
            <person name="Singh A."/>
            <person name="Wilkins M.J."/>
            <person name="Karaoz U."/>
            <person name="Brodie E.L."/>
            <person name="Williams K.H."/>
            <person name="Hubbard S.S."/>
            <person name="Banfield J.F."/>
        </authorList>
    </citation>
    <scope>NUCLEOTIDE SEQUENCE [LARGE SCALE GENOMIC DNA]</scope>
</reference>
<comment type="catalytic activity">
    <reaction evidence="8">
        <text>L-aspartate(89)-[ribosomal protein uS12]-hydrogen + (sulfur carrier)-SH + AH2 + 2 S-adenosyl-L-methionine = 3-methylsulfanyl-L-aspartate(89)-[ribosomal protein uS12]-hydrogen + (sulfur carrier)-H + 5'-deoxyadenosine + L-methionine + A + S-adenosyl-L-homocysteine + 2 H(+)</text>
        <dbReference type="Rhea" id="RHEA:37087"/>
        <dbReference type="Rhea" id="RHEA-COMP:10460"/>
        <dbReference type="Rhea" id="RHEA-COMP:10461"/>
        <dbReference type="Rhea" id="RHEA-COMP:14737"/>
        <dbReference type="Rhea" id="RHEA-COMP:14739"/>
        <dbReference type="ChEBI" id="CHEBI:13193"/>
        <dbReference type="ChEBI" id="CHEBI:15378"/>
        <dbReference type="ChEBI" id="CHEBI:17319"/>
        <dbReference type="ChEBI" id="CHEBI:17499"/>
        <dbReference type="ChEBI" id="CHEBI:29917"/>
        <dbReference type="ChEBI" id="CHEBI:29961"/>
        <dbReference type="ChEBI" id="CHEBI:57844"/>
        <dbReference type="ChEBI" id="CHEBI:57856"/>
        <dbReference type="ChEBI" id="CHEBI:59789"/>
        <dbReference type="ChEBI" id="CHEBI:64428"/>
        <dbReference type="ChEBI" id="CHEBI:73599"/>
        <dbReference type="EC" id="2.8.4.4"/>
    </reaction>
</comment>
<dbReference type="InterPro" id="IPR058240">
    <property type="entry name" value="rSAM_sf"/>
</dbReference>
<feature type="domain" description="MTTase N-terminal" evidence="9">
    <location>
        <begin position="3"/>
        <end position="118"/>
    </location>
</feature>
<dbReference type="PROSITE" id="PS51449">
    <property type="entry name" value="MTTASE_N"/>
    <property type="match status" value="1"/>
</dbReference>
<proteinExistence type="inferred from homology"/>
<dbReference type="SFLD" id="SFLDF00274">
    <property type="entry name" value="ribosomal_protein_S12_methylth"/>
    <property type="match status" value="1"/>
</dbReference>
<dbReference type="HAMAP" id="MF_01865">
    <property type="entry name" value="MTTase_RimO"/>
    <property type="match status" value="1"/>
</dbReference>
<evidence type="ECO:0000256" key="1">
    <source>
        <dbReference type="ARBA" id="ARBA00022485"/>
    </source>
</evidence>
<gene>
    <name evidence="8" type="primary">rimO</name>
    <name evidence="11" type="ORF">A2024_07365</name>
</gene>
<evidence type="ECO:0000256" key="8">
    <source>
        <dbReference type="HAMAP-Rule" id="MF_01865"/>
    </source>
</evidence>
<dbReference type="InterPro" id="IPR002792">
    <property type="entry name" value="TRAM_dom"/>
</dbReference>
<dbReference type="SUPFAM" id="SSF102114">
    <property type="entry name" value="Radical SAM enzymes"/>
    <property type="match status" value="1"/>
</dbReference>
<dbReference type="GO" id="GO:0051539">
    <property type="term" value="F:4 iron, 4 sulfur cluster binding"/>
    <property type="evidence" value="ECO:0007669"/>
    <property type="project" value="UniProtKB-UniRule"/>
</dbReference>
<dbReference type="PROSITE" id="PS51918">
    <property type="entry name" value="RADICAL_SAM"/>
    <property type="match status" value="1"/>
</dbReference>
<comment type="cofactor">
    <cofactor evidence="8">
        <name>[4Fe-4S] cluster</name>
        <dbReference type="ChEBI" id="CHEBI:49883"/>
    </cofactor>
    <text evidence="8">Binds 2 [4Fe-4S] clusters. One cluster is coordinated with 3 cysteines and an exchangeable S-adenosyl-L-methionine.</text>
</comment>
<organism evidence="11 12">
    <name type="scientific">Candidatus Edwardsbacteria bacterium GWF2_54_11</name>
    <dbReference type="NCBI Taxonomy" id="1817851"/>
    <lineage>
        <taxon>Bacteria</taxon>
        <taxon>Candidatus Edwardsiibacteriota</taxon>
    </lineage>
</organism>
<dbReference type="SFLD" id="SFLDG01082">
    <property type="entry name" value="B12-binding_domain_containing"/>
    <property type="match status" value="1"/>
</dbReference>
<keyword evidence="4 8" id="KW-0949">S-adenosyl-L-methionine</keyword>
<comment type="similarity">
    <text evidence="8">Belongs to the methylthiotransferase family. RimO subfamily.</text>
</comment>
<dbReference type="SFLD" id="SFLDG01061">
    <property type="entry name" value="methylthiotransferase"/>
    <property type="match status" value="1"/>
</dbReference>
<dbReference type="InterPro" id="IPR012340">
    <property type="entry name" value="NA-bd_OB-fold"/>
</dbReference>
<evidence type="ECO:0000256" key="7">
    <source>
        <dbReference type="ARBA" id="ARBA00023014"/>
    </source>
</evidence>
<dbReference type="GO" id="GO:0005840">
    <property type="term" value="C:ribosome"/>
    <property type="evidence" value="ECO:0007669"/>
    <property type="project" value="UniProtKB-KW"/>
</dbReference>
<keyword evidence="11" id="KW-0687">Ribonucleoprotein</keyword>
<feature type="domain" description="Radical SAM core" evidence="10">
    <location>
        <begin position="139"/>
        <end position="370"/>
    </location>
</feature>
<comment type="subcellular location">
    <subcellularLocation>
        <location evidence="8">Cytoplasm</location>
    </subcellularLocation>
</comment>
<accession>A0A1F5RI96</accession>
<keyword evidence="5 8" id="KW-0479">Metal-binding</keyword>
<dbReference type="GO" id="GO:0046872">
    <property type="term" value="F:metal ion binding"/>
    <property type="evidence" value="ECO:0007669"/>
    <property type="project" value="UniProtKB-KW"/>
</dbReference>
<evidence type="ECO:0000259" key="10">
    <source>
        <dbReference type="PROSITE" id="PS51918"/>
    </source>
</evidence>
<name>A0A1F5RI96_9BACT</name>
<feature type="binding site" evidence="8">
    <location>
        <position position="157"/>
    </location>
    <ligand>
        <name>[4Fe-4S] cluster</name>
        <dbReference type="ChEBI" id="CHEBI:49883"/>
        <label>2</label>
        <note>4Fe-4S-S-AdoMet</note>
    </ligand>
</feature>
<keyword evidence="11" id="KW-0689">Ribosomal protein</keyword>
<dbReference type="PROSITE" id="PS01278">
    <property type="entry name" value="MTTASE_RADICAL"/>
    <property type="match status" value="1"/>
</dbReference>
<dbReference type="InterPro" id="IPR005839">
    <property type="entry name" value="Methylthiotransferase"/>
</dbReference>
<dbReference type="SMART" id="SM00729">
    <property type="entry name" value="Elp3"/>
    <property type="match status" value="1"/>
</dbReference>
<evidence type="ECO:0000313" key="12">
    <source>
        <dbReference type="Proteomes" id="UP000177230"/>
    </source>
</evidence>
<dbReference type="Gene3D" id="2.40.50.140">
    <property type="entry name" value="Nucleic acid-binding proteins"/>
    <property type="match status" value="1"/>
</dbReference>
<evidence type="ECO:0000259" key="9">
    <source>
        <dbReference type="PROSITE" id="PS51449"/>
    </source>
</evidence>
<dbReference type="EMBL" id="MFFM01000007">
    <property type="protein sequence ID" value="OGF14195.1"/>
    <property type="molecule type" value="Genomic_DNA"/>
</dbReference>
<keyword evidence="6 8" id="KW-0408">Iron</keyword>
<dbReference type="NCBIfam" id="TIGR00089">
    <property type="entry name" value="MiaB/RimO family radical SAM methylthiotransferase"/>
    <property type="match status" value="1"/>
</dbReference>
<dbReference type="InterPro" id="IPR023404">
    <property type="entry name" value="rSAM_horseshoe"/>
</dbReference>
<evidence type="ECO:0000256" key="5">
    <source>
        <dbReference type="ARBA" id="ARBA00022723"/>
    </source>
</evidence>
<keyword evidence="7 8" id="KW-0411">Iron-sulfur</keyword>